<evidence type="ECO:0000259" key="5">
    <source>
        <dbReference type="PROSITE" id="PS51007"/>
    </source>
</evidence>
<evidence type="ECO:0000256" key="3">
    <source>
        <dbReference type="ARBA" id="ARBA00023004"/>
    </source>
</evidence>
<sequence>MKKIMVLVCIVVFTTVLLVFCNQPAPKEPLVAASSTDAISPDSMVKRGAYLVHMMGCNDCHSPKVMTPQGPVPDPERLLSGHPADIPVAKYDAGTAKDWILFNGMLTNYVGPWGISFSANISSDSTGIGTWSEKQFFKAIREGKYLGLDNTRPLLPPMPWTEYRNASDEDLRAIFAYLKSTKPVKNVVPTAVINKH</sequence>
<dbReference type="STRING" id="1703345.A3860_24450"/>
<name>A0A1V9FYQ1_9BACT</name>
<dbReference type="PROSITE" id="PS51007">
    <property type="entry name" value="CYTC"/>
    <property type="match status" value="1"/>
</dbReference>
<evidence type="ECO:0000313" key="6">
    <source>
        <dbReference type="EMBL" id="OQP63495.1"/>
    </source>
</evidence>
<evidence type="ECO:0000256" key="4">
    <source>
        <dbReference type="PROSITE-ProRule" id="PRU00433"/>
    </source>
</evidence>
<accession>A0A1V9FYQ1</accession>
<dbReference type="Proteomes" id="UP000192796">
    <property type="component" value="Unassembled WGS sequence"/>
</dbReference>
<dbReference type="OrthoDB" id="9809720at2"/>
<dbReference type="GO" id="GO:0020037">
    <property type="term" value="F:heme binding"/>
    <property type="evidence" value="ECO:0007669"/>
    <property type="project" value="InterPro"/>
</dbReference>
<dbReference type="InterPro" id="IPR036909">
    <property type="entry name" value="Cyt_c-like_dom_sf"/>
</dbReference>
<dbReference type="GO" id="GO:0009055">
    <property type="term" value="F:electron transfer activity"/>
    <property type="evidence" value="ECO:0007669"/>
    <property type="project" value="InterPro"/>
</dbReference>
<dbReference type="InterPro" id="IPR009056">
    <property type="entry name" value="Cyt_c-like_dom"/>
</dbReference>
<dbReference type="RefSeq" id="WP_081147758.1">
    <property type="nucleotide sequence ID" value="NZ_LVYD01000045.1"/>
</dbReference>
<dbReference type="PANTHER" id="PTHR35008:SF4">
    <property type="entry name" value="BLL4482 PROTEIN"/>
    <property type="match status" value="1"/>
</dbReference>
<proteinExistence type="predicted"/>
<dbReference type="PANTHER" id="PTHR35008">
    <property type="entry name" value="BLL4482 PROTEIN-RELATED"/>
    <property type="match status" value="1"/>
</dbReference>
<dbReference type="SUPFAM" id="SSF46626">
    <property type="entry name" value="Cytochrome c"/>
    <property type="match status" value="1"/>
</dbReference>
<dbReference type="EMBL" id="LVYD01000045">
    <property type="protein sequence ID" value="OQP63495.1"/>
    <property type="molecule type" value="Genomic_DNA"/>
</dbReference>
<gene>
    <name evidence="6" type="ORF">A3860_24450</name>
</gene>
<evidence type="ECO:0000256" key="1">
    <source>
        <dbReference type="ARBA" id="ARBA00022617"/>
    </source>
</evidence>
<keyword evidence="7" id="KW-1185">Reference proteome</keyword>
<comment type="caution">
    <text evidence="6">The sequence shown here is derived from an EMBL/GenBank/DDBJ whole genome shotgun (WGS) entry which is preliminary data.</text>
</comment>
<evidence type="ECO:0000256" key="2">
    <source>
        <dbReference type="ARBA" id="ARBA00022723"/>
    </source>
</evidence>
<protein>
    <submittedName>
        <fullName evidence="6">Diheme cytochrome c-553</fullName>
    </submittedName>
</protein>
<dbReference type="AlphaFoldDB" id="A0A1V9FYQ1"/>
<keyword evidence="1 4" id="KW-0349">Heme</keyword>
<reference evidence="6 7" key="1">
    <citation type="submission" date="2016-03" db="EMBL/GenBank/DDBJ databases">
        <title>Niastella vici sp. nov., isolated from farmland soil.</title>
        <authorList>
            <person name="Chen L."/>
            <person name="Wang D."/>
            <person name="Yang S."/>
            <person name="Wang G."/>
        </authorList>
    </citation>
    <scope>NUCLEOTIDE SEQUENCE [LARGE SCALE GENOMIC DNA]</scope>
    <source>
        <strain evidence="6 7">DJ57</strain>
    </source>
</reference>
<keyword evidence="3 4" id="KW-0408">Iron</keyword>
<dbReference type="Gene3D" id="1.10.760.10">
    <property type="entry name" value="Cytochrome c-like domain"/>
    <property type="match status" value="1"/>
</dbReference>
<keyword evidence="2 4" id="KW-0479">Metal-binding</keyword>
<evidence type="ECO:0000313" key="7">
    <source>
        <dbReference type="Proteomes" id="UP000192796"/>
    </source>
</evidence>
<dbReference type="GO" id="GO:0046872">
    <property type="term" value="F:metal ion binding"/>
    <property type="evidence" value="ECO:0007669"/>
    <property type="project" value="UniProtKB-KW"/>
</dbReference>
<organism evidence="6 7">
    <name type="scientific">Niastella vici</name>
    <dbReference type="NCBI Taxonomy" id="1703345"/>
    <lineage>
        <taxon>Bacteria</taxon>
        <taxon>Pseudomonadati</taxon>
        <taxon>Bacteroidota</taxon>
        <taxon>Chitinophagia</taxon>
        <taxon>Chitinophagales</taxon>
        <taxon>Chitinophagaceae</taxon>
        <taxon>Niastella</taxon>
    </lineage>
</organism>
<dbReference type="InterPro" id="IPR051459">
    <property type="entry name" value="Cytochrome_c-type_DH"/>
</dbReference>
<feature type="domain" description="Cytochrome c" evidence="5">
    <location>
        <begin position="43"/>
        <end position="182"/>
    </location>
</feature>